<keyword evidence="2" id="KW-0812">Transmembrane</keyword>
<feature type="compositionally biased region" description="Low complexity" evidence="1">
    <location>
        <begin position="103"/>
        <end position="113"/>
    </location>
</feature>
<evidence type="ECO:0000256" key="2">
    <source>
        <dbReference type="SAM" id="Phobius"/>
    </source>
</evidence>
<organism evidence="3 4">
    <name type="scientific">Cercospora kikuchii</name>
    <dbReference type="NCBI Taxonomy" id="84275"/>
    <lineage>
        <taxon>Eukaryota</taxon>
        <taxon>Fungi</taxon>
        <taxon>Dikarya</taxon>
        <taxon>Ascomycota</taxon>
        <taxon>Pezizomycotina</taxon>
        <taxon>Dothideomycetes</taxon>
        <taxon>Dothideomycetidae</taxon>
        <taxon>Mycosphaerellales</taxon>
        <taxon>Mycosphaerellaceae</taxon>
        <taxon>Cercospora</taxon>
    </lineage>
</organism>
<feature type="region of interest" description="Disordered" evidence="1">
    <location>
        <begin position="90"/>
        <end position="251"/>
    </location>
</feature>
<dbReference type="RefSeq" id="XP_044664380.1">
    <property type="nucleotide sequence ID" value="XM_044808445.1"/>
</dbReference>
<feature type="compositionally biased region" description="Polar residues" evidence="1">
    <location>
        <begin position="1"/>
        <end position="10"/>
    </location>
</feature>
<keyword evidence="2" id="KW-0472">Membrane</keyword>
<evidence type="ECO:0000313" key="3">
    <source>
        <dbReference type="EMBL" id="GIZ49893.1"/>
    </source>
</evidence>
<proteinExistence type="predicted"/>
<keyword evidence="4" id="KW-1185">Reference proteome</keyword>
<sequence>MSQTMASSTAVPPLPKIDPSIMRPATKGSQQVAASSDMAMAPITRAADEEDLYQWSRQLSSSIPRETLKKARKAVGAGANSQEFRNFVQAHHISSKPAEIDQDSSASIDSQGSNHYSRFTLPPVDSEPAIVQGNPVKYKKAIGGLAPRTRLARKAPQWSDSEEENEYQADGEEDEGQKDDQDEGEEHEEDEEDEVVIITGDEDTKSSWKLPTPENSENSVSSAPSSGSEKAHDSPEQDLGEQAEASSAGEVSASTLQYWADHPKLDLDYKPPDPRWSKVDFNESLLELDSRTGLYHSRIPNEIDFVYERTVPTREVAFTLNDSGSIANARSFCQTSPHANEMLLSPYEPLLIIVKFSKPSTLFPLYPIGVAIASTSARTLKELLETALAMRLGGGKWKAKAMHYEWTEAMARKAREEGMIHLLDPVLYSRWAERDREEEAILSAELFGVMNADGKQLQQAVKSQEKTVELQQNGIAEDGAEQTAEKIAAGQSVEAEVQETDLEQDATALEIASEGKTMLLAGVLGLLLTAYMILYC</sequence>
<feature type="region of interest" description="Disordered" evidence="1">
    <location>
        <begin position="1"/>
        <end position="36"/>
    </location>
</feature>
<dbReference type="AlphaFoldDB" id="A0A9P3FMV3"/>
<dbReference type="GeneID" id="68298485"/>
<dbReference type="Proteomes" id="UP000825890">
    <property type="component" value="Unassembled WGS sequence"/>
</dbReference>
<name>A0A9P3FMV3_9PEZI</name>
<dbReference type="OrthoDB" id="3647806at2759"/>
<protein>
    <submittedName>
        <fullName evidence="3">Uncharacterized protein</fullName>
    </submittedName>
</protein>
<feature type="compositionally biased region" description="Low complexity" evidence="1">
    <location>
        <begin position="213"/>
        <end position="228"/>
    </location>
</feature>
<comment type="caution">
    <text evidence="3">The sequence shown here is derived from an EMBL/GenBank/DDBJ whole genome shotgun (WGS) entry which is preliminary data.</text>
</comment>
<keyword evidence="2" id="KW-1133">Transmembrane helix</keyword>
<feature type="transmembrane region" description="Helical" evidence="2">
    <location>
        <begin position="517"/>
        <end position="535"/>
    </location>
</feature>
<dbReference type="EMBL" id="BOLY01000009">
    <property type="protein sequence ID" value="GIZ49893.1"/>
    <property type="molecule type" value="Genomic_DNA"/>
</dbReference>
<accession>A0A9P3FMV3</accession>
<gene>
    <name evidence="3" type="ORF">CKM354_001291000</name>
</gene>
<feature type="compositionally biased region" description="Low complexity" evidence="1">
    <location>
        <begin position="242"/>
        <end position="251"/>
    </location>
</feature>
<evidence type="ECO:0000313" key="4">
    <source>
        <dbReference type="Proteomes" id="UP000825890"/>
    </source>
</evidence>
<feature type="compositionally biased region" description="Acidic residues" evidence="1">
    <location>
        <begin position="160"/>
        <end position="195"/>
    </location>
</feature>
<evidence type="ECO:0000256" key="1">
    <source>
        <dbReference type="SAM" id="MobiDB-lite"/>
    </source>
</evidence>
<reference evidence="3 4" key="1">
    <citation type="submission" date="2021-01" db="EMBL/GenBank/DDBJ databases">
        <title>Cercospora kikuchii MAFF 305040 whole genome shotgun sequence.</title>
        <authorList>
            <person name="Kashiwa T."/>
            <person name="Suzuki T."/>
        </authorList>
    </citation>
    <scope>NUCLEOTIDE SEQUENCE [LARGE SCALE GENOMIC DNA]</scope>
    <source>
        <strain evidence="3 4">MAFF 305040</strain>
    </source>
</reference>